<reference evidence="1 2" key="1">
    <citation type="journal article" date="2018" name="Front. Plant Sci.">
        <title>Red Clover (Trifolium pratense) and Zigzag Clover (T. medium) - A Picture of Genomic Similarities and Differences.</title>
        <authorList>
            <person name="Dluhosova J."/>
            <person name="Istvanek J."/>
            <person name="Nedelnik J."/>
            <person name="Repkova J."/>
        </authorList>
    </citation>
    <scope>NUCLEOTIDE SEQUENCE [LARGE SCALE GENOMIC DNA]</scope>
    <source>
        <strain evidence="2">cv. 10/8</strain>
        <tissue evidence="1">Leaf</tissue>
    </source>
</reference>
<dbReference type="Proteomes" id="UP000265520">
    <property type="component" value="Unassembled WGS sequence"/>
</dbReference>
<name>A0A392ST79_9FABA</name>
<evidence type="ECO:0000313" key="1">
    <source>
        <dbReference type="EMBL" id="MCI52053.1"/>
    </source>
</evidence>
<proteinExistence type="predicted"/>
<sequence length="40" mass="4201">MKSQPPSAAATCLRLSESHNGDFFLSNSSVTATLACDTKL</sequence>
<dbReference type="AlphaFoldDB" id="A0A392ST79"/>
<keyword evidence="2" id="KW-1185">Reference proteome</keyword>
<organism evidence="1 2">
    <name type="scientific">Trifolium medium</name>
    <dbReference type="NCBI Taxonomy" id="97028"/>
    <lineage>
        <taxon>Eukaryota</taxon>
        <taxon>Viridiplantae</taxon>
        <taxon>Streptophyta</taxon>
        <taxon>Embryophyta</taxon>
        <taxon>Tracheophyta</taxon>
        <taxon>Spermatophyta</taxon>
        <taxon>Magnoliopsida</taxon>
        <taxon>eudicotyledons</taxon>
        <taxon>Gunneridae</taxon>
        <taxon>Pentapetalae</taxon>
        <taxon>rosids</taxon>
        <taxon>fabids</taxon>
        <taxon>Fabales</taxon>
        <taxon>Fabaceae</taxon>
        <taxon>Papilionoideae</taxon>
        <taxon>50 kb inversion clade</taxon>
        <taxon>NPAAA clade</taxon>
        <taxon>Hologalegina</taxon>
        <taxon>IRL clade</taxon>
        <taxon>Trifolieae</taxon>
        <taxon>Trifolium</taxon>
    </lineage>
</organism>
<accession>A0A392ST79</accession>
<protein>
    <submittedName>
        <fullName evidence="1">Uncharacterized protein</fullName>
    </submittedName>
</protein>
<feature type="non-terminal residue" evidence="1">
    <location>
        <position position="40"/>
    </location>
</feature>
<comment type="caution">
    <text evidence="1">The sequence shown here is derived from an EMBL/GenBank/DDBJ whole genome shotgun (WGS) entry which is preliminary data.</text>
</comment>
<evidence type="ECO:0000313" key="2">
    <source>
        <dbReference type="Proteomes" id="UP000265520"/>
    </source>
</evidence>
<dbReference type="EMBL" id="LXQA010441373">
    <property type="protein sequence ID" value="MCI52053.1"/>
    <property type="molecule type" value="Genomic_DNA"/>
</dbReference>